<evidence type="ECO:0000313" key="1">
    <source>
        <dbReference type="EMBL" id="DAD81822.1"/>
    </source>
</evidence>
<accession>A0A8S5MHY4</accession>
<dbReference type="EMBL" id="BK014908">
    <property type="protein sequence ID" value="DAD81822.1"/>
    <property type="molecule type" value="Genomic_DNA"/>
</dbReference>
<protein>
    <submittedName>
        <fullName evidence="1">Uncharacterized protein</fullName>
    </submittedName>
</protein>
<organism evidence="1">
    <name type="scientific">Siphoviridae sp. ctvyM23</name>
    <dbReference type="NCBI Taxonomy" id="2826514"/>
    <lineage>
        <taxon>Viruses</taxon>
        <taxon>Duplodnaviria</taxon>
        <taxon>Heunggongvirae</taxon>
        <taxon>Uroviricota</taxon>
        <taxon>Caudoviricetes</taxon>
    </lineage>
</organism>
<name>A0A8S5MHY4_9CAUD</name>
<sequence>MSRIKFTYNDTTYSTWNSTSRVTTPSLILNDNGTLRYTPLFAVNNGAEATLDNHWYYRCGALAITHNNTKYHVAISRRYTNVLSDTISTTITHSGKTGTTTTTTSKTVTPAGTHNFGYQTIGPGSYGVQADVTVNYGITFLQTPAIYIHYGGTLVSAGTSSCVIRVHSNVVNSGTSPSYMDAGSVNYLLTVIGNVATTTTTYPDETKSAVAQGNFNYGVTYPTEPVLTVDSGEVTATNNVENDSCLIQKTLTGTVAYNKTLTLSQAFSVTHKGEFGLN</sequence>
<proteinExistence type="predicted"/>
<reference evidence="1" key="1">
    <citation type="journal article" date="2021" name="Proc. Natl. Acad. Sci. U.S.A.">
        <title>A Catalog of Tens of Thousands of Viruses from Human Metagenomes Reveals Hidden Associations with Chronic Diseases.</title>
        <authorList>
            <person name="Tisza M.J."/>
            <person name="Buck C.B."/>
        </authorList>
    </citation>
    <scope>NUCLEOTIDE SEQUENCE</scope>
    <source>
        <strain evidence="1">CtvyM23</strain>
    </source>
</reference>